<comment type="similarity">
    <text evidence="2">Belongs to the fimbrial protein family.</text>
</comment>
<dbReference type="RefSeq" id="WP_252838404.1">
    <property type="nucleotide sequence ID" value="NZ_JAJJVQ010000004.1"/>
</dbReference>
<keyword evidence="3" id="KW-0732">Signal</keyword>
<evidence type="ECO:0000256" key="2">
    <source>
        <dbReference type="ARBA" id="ARBA00006671"/>
    </source>
</evidence>
<evidence type="ECO:0000256" key="3">
    <source>
        <dbReference type="ARBA" id="ARBA00022729"/>
    </source>
</evidence>
<evidence type="ECO:0000313" key="7">
    <source>
        <dbReference type="Proteomes" id="UP001139290"/>
    </source>
</evidence>
<evidence type="ECO:0000256" key="4">
    <source>
        <dbReference type="ARBA" id="ARBA00023263"/>
    </source>
</evidence>
<keyword evidence="7" id="KW-1185">Reference proteome</keyword>
<protein>
    <submittedName>
        <fullName evidence="6">Fimbrial protein</fullName>
    </submittedName>
</protein>
<dbReference type="InterPro" id="IPR008966">
    <property type="entry name" value="Adhesion_dom_sf"/>
</dbReference>
<reference evidence="6" key="1">
    <citation type="submission" date="2021-11" db="EMBL/GenBank/DDBJ databases">
        <title>Citrobacter meridianamericanus sp. nov. isolated from soil.</title>
        <authorList>
            <person name="Furlan J.P.R."/>
            <person name="Stehling E.G."/>
        </authorList>
    </citation>
    <scope>NUCLEOTIDE SEQUENCE</scope>
    <source>
        <strain evidence="6">BR102</strain>
    </source>
</reference>
<feature type="domain" description="Fimbrial-type adhesion" evidence="5">
    <location>
        <begin position="271"/>
        <end position="417"/>
    </location>
</feature>
<proteinExistence type="inferred from homology"/>
<dbReference type="PANTHER" id="PTHR33420:SF12">
    <property type="entry name" value="FIMBRIN-LIKE PROTEIN FIMI-RELATED"/>
    <property type="match status" value="1"/>
</dbReference>
<dbReference type="Gene3D" id="2.60.40.1090">
    <property type="entry name" value="Fimbrial-type adhesion domain"/>
    <property type="match status" value="1"/>
</dbReference>
<name>A0ABT1B9L8_9ENTR</name>
<keyword evidence="4" id="KW-0281">Fimbrium</keyword>
<dbReference type="Pfam" id="PF00419">
    <property type="entry name" value="Fimbrial"/>
    <property type="match status" value="1"/>
</dbReference>
<comment type="subcellular location">
    <subcellularLocation>
        <location evidence="1">Fimbrium</location>
    </subcellularLocation>
</comment>
<dbReference type="Proteomes" id="UP001139290">
    <property type="component" value="Unassembled WGS sequence"/>
</dbReference>
<organism evidence="6 7">
    <name type="scientific">Citrobacter meridianamericanus</name>
    <dbReference type="NCBI Taxonomy" id="2894201"/>
    <lineage>
        <taxon>Bacteria</taxon>
        <taxon>Pseudomonadati</taxon>
        <taxon>Pseudomonadota</taxon>
        <taxon>Gammaproteobacteria</taxon>
        <taxon>Enterobacterales</taxon>
        <taxon>Enterobacteriaceae</taxon>
        <taxon>Citrobacter</taxon>
    </lineage>
</organism>
<dbReference type="InterPro" id="IPR050263">
    <property type="entry name" value="Bact_Fimbrial_Adh_Pro"/>
</dbReference>
<dbReference type="EMBL" id="JAJJVQ010000004">
    <property type="protein sequence ID" value="MCO5782106.1"/>
    <property type="molecule type" value="Genomic_DNA"/>
</dbReference>
<comment type="caution">
    <text evidence="6">The sequence shown here is derived from an EMBL/GenBank/DDBJ whole genome shotgun (WGS) entry which is preliminary data.</text>
</comment>
<evidence type="ECO:0000256" key="1">
    <source>
        <dbReference type="ARBA" id="ARBA00004561"/>
    </source>
</evidence>
<dbReference type="InterPro" id="IPR000259">
    <property type="entry name" value="Adhesion_dom_fimbrial"/>
</dbReference>
<accession>A0ABT1B9L8</accession>
<sequence>MIRTLFERRGGKGVTALLLVSLLSGVSTDSLAKKTYVLGEYQTSYQDGRGPSKDGTVNMTYNAAPTVVFSHNTTLAPANVVLKWDNNHGSGKNSTGAFCTQSSSGTERGFSVQSGFISAGSYNGVDIFKTNIQGLYFSLKLHNFSAANQFTVNVTELNIRNSIQSNVLTPIPSGNWCDKTNTSGGVNYATDGGFAFYNTITFYTDQTYVPGGNSIQLLTNGYGLRIWNESPGPGIASHDILVTYDISKIKISEPTCTAQPAVSGRSVSGGVVDLGRYSPRDILTGATPVPFAIQLAGCRGLNNINVTLSSNAVGRDPSLLANALANDRADGVGVQISGAANNFSPQTILVPNDENSVYRDRHDTTGENNIYDGTVVGNEPGVAQSQTLNFLATLKQDSNQPITAGNFRATGIFTMDYP</sequence>
<evidence type="ECO:0000313" key="6">
    <source>
        <dbReference type="EMBL" id="MCO5782106.1"/>
    </source>
</evidence>
<evidence type="ECO:0000259" key="5">
    <source>
        <dbReference type="Pfam" id="PF00419"/>
    </source>
</evidence>
<gene>
    <name evidence="6" type="ORF">LOD26_12325</name>
</gene>
<dbReference type="SUPFAM" id="SSF49401">
    <property type="entry name" value="Bacterial adhesins"/>
    <property type="match status" value="1"/>
</dbReference>
<dbReference type="PANTHER" id="PTHR33420">
    <property type="entry name" value="FIMBRIAL SUBUNIT ELFA-RELATED"/>
    <property type="match status" value="1"/>
</dbReference>
<dbReference type="InterPro" id="IPR036937">
    <property type="entry name" value="Adhesion_dom_fimbrial_sf"/>
</dbReference>